<accession>A0A6L6U8K8</accession>
<dbReference type="RefSeq" id="WP_197429336.1">
    <property type="nucleotide sequence ID" value="NZ_WOWS01000003.1"/>
</dbReference>
<keyword evidence="3" id="KW-1185">Reference proteome</keyword>
<sequence>MNNQVKKIIDNIFQISQNSFRKISSLLNYETFNKGDIFIQKDMHNEKEYFVLNGVCKSYLTSPDGKEINISFFTNNSIISPHSIRTSNNISNLNFKALTTIEMASMNAEVFKELMIENVEIRYFGNTVLQKELILKVEKEIGLASLTAKERLVAFRKKYSLLENQISHSDIASYLGITNVSLSRLRKDIFH</sequence>
<dbReference type="Proteomes" id="UP000478208">
    <property type="component" value="Unassembled WGS sequence"/>
</dbReference>
<dbReference type="InterPro" id="IPR000595">
    <property type="entry name" value="cNMP-bd_dom"/>
</dbReference>
<dbReference type="CDD" id="cd00038">
    <property type="entry name" value="CAP_ED"/>
    <property type="match status" value="1"/>
</dbReference>
<gene>
    <name evidence="2" type="ORF">GN138_09510</name>
</gene>
<dbReference type="SUPFAM" id="SSF51206">
    <property type="entry name" value="cAMP-binding domain-like"/>
    <property type="match status" value="1"/>
</dbReference>
<evidence type="ECO:0000313" key="2">
    <source>
        <dbReference type="EMBL" id="MUU78680.1"/>
    </source>
</evidence>
<reference evidence="2 3" key="1">
    <citation type="submission" date="2019-12" db="EMBL/GenBank/DDBJ databases">
        <authorList>
            <person name="Li J."/>
        </authorList>
    </citation>
    <scope>NUCLEOTIDE SEQUENCE [LARGE SCALE GENOMIC DNA]</scope>
    <source>
        <strain evidence="2 3">HL2-2</strain>
    </source>
</reference>
<protein>
    <submittedName>
        <fullName evidence="2">Cyclic nucleotide-binding domain-containing protein</fullName>
    </submittedName>
</protein>
<dbReference type="InterPro" id="IPR014710">
    <property type="entry name" value="RmlC-like_jellyroll"/>
</dbReference>
<evidence type="ECO:0000313" key="3">
    <source>
        <dbReference type="Proteomes" id="UP000478208"/>
    </source>
</evidence>
<name>A0A6L6U8K8_9FLAO</name>
<comment type="caution">
    <text evidence="2">The sequence shown here is derived from an EMBL/GenBank/DDBJ whole genome shotgun (WGS) entry which is preliminary data.</text>
</comment>
<dbReference type="PROSITE" id="PS50042">
    <property type="entry name" value="CNMP_BINDING_3"/>
    <property type="match status" value="1"/>
</dbReference>
<dbReference type="Gene3D" id="2.60.120.10">
    <property type="entry name" value="Jelly Rolls"/>
    <property type="match status" value="1"/>
</dbReference>
<evidence type="ECO:0000259" key="1">
    <source>
        <dbReference type="PROSITE" id="PS50042"/>
    </source>
</evidence>
<dbReference type="Pfam" id="PF00027">
    <property type="entry name" value="cNMP_binding"/>
    <property type="match status" value="1"/>
</dbReference>
<organism evidence="2 3">
    <name type="scientific">Winogradskyella endarachnes</name>
    <dbReference type="NCBI Taxonomy" id="2681965"/>
    <lineage>
        <taxon>Bacteria</taxon>
        <taxon>Pseudomonadati</taxon>
        <taxon>Bacteroidota</taxon>
        <taxon>Flavobacteriia</taxon>
        <taxon>Flavobacteriales</taxon>
        <taxon>Flavobacteriaceae</taxon>
        <taxon>Winogradskyella</taxon>
    </lineage>
</organism>
<dbReference type="AlphaFoldDB" id="A0A6L6U8K8"/>
<proteinExistence type="predicted"/>
<feature type="domain" description="Cyclic nucleotide-binding" evidence="1">
    <location>
        <begin position="11"/>
        <end position="122"/>
    </location>
</feature>
<dbReference type="InterPro" id="IPR018490">
    <property type="entry name" value="cNMP-bd_dom_sf"/>
</dbReference>
<dbReference type="EMBL" id="WOWS01000003">
    <property type="protein sequence ID" value="MUU78680.1"/>
    <property type="molecule type" value="Genomic_DNA"/>
</dbReference>